<dbReference type="Gene3D" id="3.40.50.720">
    <property type="entry name" value="NAD(P)-binding Rossmann-like Domain"/>
    <property type="match status" value="1"/>
</dbReference>
<evidence type="ECO:0000256" key="2">
    <source>
        <dbReference type="ARBA" id="ARBA00023002"/>
    </source>
</evidence>
<dbReference type="PRINTS" id="PR00080">
    <property type="entry name" value="SDRFAMILY"/>
</dbReference>
<dbReference type="InterPro" id="IPR036291">
    <property type="entry name" value="NAD(P)-bd_dom_sf"/>
</dbReference>
<evidence type="ECO:0000256" key="3">
    <source>
        <dbReference type="RuleBase" id="RU000363"/>
    </source>
</evidence>
<dbReference type="PRINTS" id="PR00081">
    <property type="entry name" value="GDHRDH"/>
</dbReference>
<dbReference type="GO" id="GO:0016616">
    <property type="term" value="F:oxidoreductase activity, acting on the CH-OH group of donors, NAD or NADP as acceptor"/>
    <property type="evidence" value="ECO:0007669"/>
    <property type="project" value="TreeGrafter"/>
</dbReference>
<evidence type="ECO:0000313" key="4">
    <source>
        <dbReference type="EMBL" id="KAK5642056.1"/>
    </source>
</evidence>
<evidence type="ECO:0008006" key="6">
    <source>
        <dbReference type="Google" id="ProtNLM"/>
    </source>
</evidence>
<dbReference type="SUPFAM" id="SSF51735">
    <property type="entry name" value="NAD(P)-binding Rossmann-fold domains"/>
    <property type="match status" value="1"/>
</dbReference>
<dbReference type="PANTHER" id="PTHR44229">
    <property type="entry name" value="15-HYDROXYPROSTAGLANDIN DEHYDROGENASE [NAD(+)]"/>
    <property type="match status" value="1"/>
</dbReference>
<evidence type="ECO:0000256" key="1">
    <source>
        <dbReference type="ARBA" id="ARBA00006484"/>
    </source>
</evidence>
<sequence length="260" mass="27702">MYTIEGKVGLITGGASGIGAVIAKEFLQSGLKGITILDINKEAGLQVVEELNKEFGSGKAIFVNADISDRKQFEDGFKKTVDTFHSLDIVVNNAAAKGEANWEKHIAVNLTGTVNGTILAMEHYLPKYKSADEAIIINISSLAGLYGYPATPIYAASKSGVIALSRSLGCDLHFNRTKVKVIAVCPGYTSTTVMEIGSEDLLGPAYFEVLKGLLKFAPVAQPATAVSKAVVEIIGKGNSGSVWIVADNKPPHEVKFHDKY</sequence>
<dbReference type="EMBL" id="JAVRBK010000006">
    <property type="protein sequence ID" value="KAK5642056.1"/>
    <property type="molecule type" value="Genomic_DNA"/>
</dbReference>
<reference evidence="4 5" key="1">
    <citation type="journal article" date="2024" name="Insects">
        <title>An Improved Chromosome-Level Genome Assembly of the Firefly Pyrocoelia pectoralis.</title>
        <authorList>
            <person name="Fu X."/>
            <person name="Meyer-Rochow V.B."/>
            <person name="Ballantyne L."/>
            <person name="Zhu X."/>
        </authorList>
    </citation>
    <scope>NUCLEOTIDE SEQUENCE [LARGE SCALE GENOMIC DNA]</scope>
    <source>
        <strain evidence="4">XCY_ONT2</strain>
    </source>
</reference>
<dbReference type="Proteomes" id="UP001329430">
    <property type="component" value="Chromosome 6"/>
</dbReference>
<accession>A0AAN7VAQ6</accession>
<dbReference type="InterPro" id="IPR002347">
    <property type="entry name" value="SDR_fam"/>
</dbReference>
<protein>
    <recommendedName>
        <fullName evidence="6">15-hydroxyprostaglandin dehydrogenase [NAD(+)]-like</fullName>
    </recommendedName>
</protein>
<comment type="caution">
    <text evidence="4">The sequence shown here is derived from an EMBL/GenBank/DDBJ whole genome shotgun (WGS) entry which is preliminary data.</text>
</comment>
<name>A0AAN7VAQ6_9COLE</name>
<dbReference type="PANTHER" id="PTHR44229:SF8">
    <property type="entry name" value="ALCOHOL DEHYDROGENASE-RELATED"/>
    <property type="match status" value="1"/>
</dbReference>
<comment type="similarity">
    <text evidence="1 3">Belongs to the short-chain dehydrogenases/reductases (SDR) family.</text>
</comment>
<organism evidence="4 5">
    <name type="scientific">Pyrocoelia pectoralis</name>
    <dbReference type="NCBI Taxonomy" id="417401"/>
    <lineage>
        <taxon>Eukaryota</taxon>
        <taxon>Metazoa</taxon>
        <taxon>Ecdysozoa</taxon>
        <taxon>Arthropoda</taxon>
        <taxon>Hexapoda</taxon>
        <taxon>Insecta</taxon>
        <taxon>Pterygota</taxon>
        <taxon>Neoptera</taxon>
        <taxon>Endopterygota</taxon>
        <taxon>Coleoptera</taxon>
        <taxon>Polyphaga</taxon>
        <taxon>Elateriformia</taxon>
        <taxon>Elateroidea</taxon>
        <taxon>Lampyridae</taxon>
        <taxon>Lampyrinae</taxon>
        <taxon>Pyrocoelia</taxon>
    </lineage>
</organism>
<proteinExistence type="inferred from homology"/>
<dbReference type="AlphaFoldDB" id="A0AAN7VAQ6"/>
<dbReference type="GO" id="GO:0005737">
    <property type="term" value="C:cytoplasm"/>
    <property type="evidence" value="ECO:0007669"/>
    <property type="project" value="TreeGrafter"/>
</dbReference>
<gene>
    <name evidence="4" type="ORF">RI129_008223</name>
</gene>
<dbReference type="Pfam" id="PF00106">
    <property type="entry name" value="adh_short"/>
    <property type="match status" value="1"/>
</dbReference>
<dbReference type="PROSITE" id="PS00061">
    <property type="entry name" value="ADH_SHORT"/>
    <property type="match status" value="1"/>
</dbReference>
<dbReference type="InterPro" id="IPR020904">
    <property type="entry name" value="Sc_DH/Rdtase_CS"/>
</dbReference>
<keyword evidence="2" id="KW-0560">Oxidoreductase</keyword>
<keyword evidence="5" id="KW-1185">Reference proteome</keyword>
<evidence type="ECO:0000313" key="5">
    <source>
        <dbReference type="Proteomes" id="UP001329430"/>
    </source>
</evidence>